<proteinExistence type="predicted"/>
<evidence type="ECO:0000256" key="1">
    <source>
        <dbReference type="SAM" id="MobiDB-lite"/>
    </source>
</evidence>
<protein>
    <submittedName>
        <fullName evidence="2">Uncharacterized protein</fullName>
    </submittedName>
</protein>
<accession>A0A7J7SBW7</accession>
<feature type="compositionally biased region" description="Basic and acidic residues" evidence="1">
    <location>
        <begin position="105"/>
        <end position="116"/>
    </location>
</feature>
<comment type="caution">
    <text evidence="2">The sequence shown here is derived from an EMBL/GenBank/DDBJ whole genome shotgun (WGS) entry which is preliminary data.</text>
</comment>
<evidence type="ECO:0000313" key="3">
    <source>
        <dbReference type="Proteomes" id="UP000527355"/>
    </source>
</evidence>
<dbReference type="Proteomes" id="UP000527355">
    <property type="component" value="Unassembled WGS sequence"/>
</dbReference>
<keyword evidence="3" id="KW-1185">Reference proteome</keyword>
<evidence type="ECO:0000313" key="2">
    <source>
        <dbReference type="EMBL" id="KAF6285976.1"/>
    </source>
</evidence>
<sequence>MATSSGQGEKLQWHTPSWRELTNITPAFFQARPRIGPFVFKVYNIDIDKVDTLIPALEVRKAGFREVNGFPEFLRCQGSAETPPRHPWGRDLCPPVPAPEGLVPEPERGRHWEPRLRTPGPTQTQRIRICALSR</sequence>
<dbReference type="AlphaFoldDB" id="A0A7J7SBW7"/>
<feature type="region of interest" description="Disordered" evidence="1">
    <location>
        <begin position="78"/>
        <end position="124"/>
    </location>
</feature>
<organism evidence="2 3">
    <name type="scientific">Myotis myotis</name>
    <name type="common">Greater mouse-eared bat</name>
    <name type="synonym">Vespertilio myotis</name>
    <dbReference type="NCBI Taxonomy" id="51298"/>
    <lineage>
        <taxon>Eukaryota</taxon>
        <taxon>Metazoa</taxon>
        <taxon>Chordata</taxon>
        <taxon>Craniata</taxon>
        <taxon>Vertebrata</taxon>
        <taxon>Euteleostomi</taxon>
        <taxon>Mammalia</taxon>
        <taxon>Eutheria</taxon>
        <taxon>Laurasiatheria</taxon>
        <taxon>Chiroptera</taxon>
        <taxon>Yangochiroptera</taxon>
        <taxon>Vespertilionidae</taxon>
        <taxon>Myotis</taxon>
    </lineage>
</organism>
<dbReference type="EMBL" id="JABWUV010000019">
    <property type="protein sequence ID" value="KAF6285976.1"/>
    <property type="molecule type" value="Genomic_DNA"/>
</dbReference>
<gene>
    <name evidence="2" type="ORF">mMyoMyo1_009532</name>
</gene>
<reference evidence="2 3" key="1">
    <citation type="journal article" date="2020" name="Nature">
        <title>Six reference-quality genomes reveal evolution of bat adaptations.</title>
        <authorList>
            <person name="Jebb D."/>
            <person name="Huang Z."/>
            <person name="Pippel M."/>
            <person name="Hughes G.M."/>
            <person name="Lavrichenko K."/>
            <person name="Devanna P."/>
            <person name="Winkler S."/>
            <person name="Jermiin L.S."/>
            <person name="Skirmuntt E.C."/>
            <person name="Katzourakis A."/>
            <person name="Burkitt-Gray L."/>
            <person name="Ray D.A."/>
            <person name="Sullivan K.A.M."/>
            <person name="Roscito J.G."/>
            <person name="Kirilenko B.M."/>
            <person name="Davalos L.M."/>
            <person name="Corthals A.P."/>
            <person name="Power M.L."/>
            <person name="Jones G."/>
            <person name="Ransome R.D."/>
            <person name="Dechmann D.K.N."/>
            <person name="Locatelli A.G."/>
            <person name="Puechmaille S.J."/>
            <person name="Fedrigo O."/>
            <person name="Jarvis E.D."/>
            <person name="Hiller M."/>
            <person name="Vernes S.C."/>
            <person name="Myers E.W."/>
            <person name="Teeling E.C."/>
        </authorList>
    </citation>
    <scope>NUCLEOTIDE SEQUENCE [LARGE SCALE GENOMIC DNA]</scope>
    <source>
        <strain evidence="2">MMyoMyo1</strain>
        <tissue evidence="2">Flight muscle</tissue>
    </source>
</reference>
<name>A0A7J7SBW7_MYOMY</name>